<dbReference type="SUPFAM" id="SSF51735">
    <property type="entry name" value="NAD(P)-binding Rossmann-fold domains"/>
    <property type="match status" value="1"/>
</dbReference>
<sequence length="330" mass="35910">MVVVVVAGGLGDLGRLIVNEICAKKKHEVYVLSRKAPKVSEGLTTPKVLQTDYSQESLSALLRETKAHTVISALNLDFAAASESQIRLIKAASESGTVQRFIPSEFNINYDLDDKILPYEDKKFHAAGRRELEKTSLEYTFIYCGMFMDYFGLPYFPTDMRALYTILDIPHSLAVVSGDGTATVAITYTKDVARLVARSIDLPKWPRVYTVAGAEISSNDLVELAERILGMSFKKEADSMDDLYARRATLLPSNAGAAVYFPGGEDQLKALIADLSVPLALGAYDVAKVEGSVDLVKALGSDAGHVMGLEEFFDITAKEKSSQGSSGFKV</sequence>
<protein>
    <recommendedName>
        <fullName evidence="4">NmrA-like domain-containing protein</fullName>
    </recommendedName>
</protein>
<evidence type="ECO:0000313" key="6">
    <source>
        <dbReference type="Proteomes" id="UP001345691"/>
    </source>
</evidence>
<evidence type="ECO:0000256" key="2">
    <source>
        <dbReference type="ARBA" id="ARBA00022857"/>
    </source>
</evidence>
<evidence type="ECO:0000313" key="5">
    <source>
        <dbReference type="EMBL" id="KAK5055707.1"/>
    </source>
</evidence>
<dbReference type="InterPro" id="IPR008030">
    <property type="entry name" value="NmrA-like"/>
</dbReference>
<accession>A0ABR0J437</accession>
<name>A0ABR0J437_9EURO</name>
<keyword evidence="6" id="KW-1185">Reference proteome</keyword>
<gene>
    <name evidence="5" type="ORF">LTR69_008082</name>
</gene>
<dbReference type="Gene3D" id="3.90.25.10">
    <property type="entry name" value="UDP-galactose 4-epimerase, domain 1"/>
    <property type="match status" value="1"/>
</dbReference>
<evidence type="ECO:0000256" key="1">
    <source>
        <dbReference type="ARBA" id="ARBA00005725"/>
    </source>
</evidence>
<dbReference type="EMBL" id="JAVRRF010000019">
    <property type="protein sequence ID" value="KAK5055707.1"/>
    <property type="molecule type" value="Genomic_DNA"/>
</dbReference>
<proteinExistence type="inferred from homology"/>
<keyword evidence="2" id="KW-0521">NADP</keyword>
<reference evidence="5 6" key="1">
    <citation type="submission" date="2023-08" db="EMBL/GenBank/DDBJ databases">
        <title>Black Yeasts Isolated from many extreme environments.</title>
        <authorList>
            <person name="Coleine C."/>
            <person name="Stajich J.E."/>
            <person name="Selbmann L."/>
        </authorList>
    </citation>
    <scope>NUCLEOTIDE SEQUENCE [LARGE SCALE GENOMIC DNA]</scope>
    <source>
        <strain evidence="5 6">CCFEE 6328</strain>
    </source>
</reference>
<organism evidence="5 6">
    <name type="scientific">Exophiala sideris</name>
    <dbReference type="NCBI Taxonomy" id="1016849"/>
    <lineage>
        <taxon>Eukaryota</taxon>
        <taxon>Fungi</taxon>
        <taxon>Dikarya</taxon>
        <taxon>Ascomycota</taxon>
        <taxon>Pezizomycotina</taxon>
        <taxon>Eurotiomycetes</taxon>
        <taxon>Chaetothyriomycetidae</taxon>
        <taxon>Chaetothyriales</taxon>
        <taxon>Herpotrichiellaceae</taxon>
        <taxon>Exophiala</taxon>
    </lineage>
</organism>
<dbReference type="PANTHER" id="PTHR47706:SF4">
    <property type="entry name" value="NMRA-LIKE DOMAIN-CONTAINING PROTEIN"/>
    <property type="match status" value="1"/>
</dbReference>
<evidence type="ECO:0000259" key="4">
    <source>
        <dbReference type="Pfam" id="PF05368"/>
    </source>
</evidence>
<dbReference type="InterPro" id="IPR036291">
    <property type="entry name" value="NAD(P)-bd_dom_sf"/>
</dbReference>
<keyword evidence="3" id="KW-0560">Oxidoreductase</keyword>
<comment type="similarity">
    <text evidence="1">Belongs to the NmrA-type oxidoreductase family. Isoflavone reductase subfamily.</text>
</comment>
<dbReference type="Pfam" id="PF05368">
    <property type="entry name" value="NmrA"/>
    <property type="match status" value="1"/>
</dbReference>
<feature type="domain" description="NmrA-like" evidence="4">
    <location>
        <begin position="4"/>
        <end position="237"/>
    </location>
</feature>
<evidence type="ECO:0000256" key="3">
    <source>
        <dbReference type="ARBA" id="ARBA00023002"/>
    </source>
</evidence>
<dbReference type="InterPro" id="IPR051609">
    <property type="entry name" value="NmrA/Isoflavone_reductase-like"/>
</dbReference>
<dbReference type="Proteomes" id="UP001345691">
    <property type="component" value="Unassembled WGS sequence"/>
</dbReference>
<dbReference type="PANTHER" id="PTHR47706">
    <property type="entry name" value="NMRA-LIKE FAMILY PROTEIN"/>
    <property type="match status" value="1"/>
</dbReference>
<comment type="caution">
    <text evidence="5">The sequence shown here is derived from an EMBL/GenBank/DDBJ whole genome shotgun (WGS) entry which is preliminary data.</text>
</comment>
<dbReference type="Gene3D" id="3.40.50.720">
    <property type="entry name" value="NAD(P)-binding Rossmann-like Domain"/>
    <property type="match status" value="1"/>
</dbReference>